<dbReference type="NCBIfam" id="TIGR02547">
    <property type="entry name" value="casA_cse1"/>
    <property type="match status" value="1"/>
</dbReference>
<dbReference type="Proteomes" id="UP000271683">
    <property type="component" value="Unassembled WGS sequence"/>
</dbReference>
<dbReference type="CDD" id="cd09729">
    <property type="entry name" value="Cse1_I-E"/>
    <property type="match status" value="1"/>
</dbReference>
<sequence>MGGRRLLMRSIGSTFSLIDEPWIVVLDRGGRQQLVSLRQLLADSHRFRAVVGDLPTQAFAILRLSLAVLHRAMDGPTSERRWRDLWRREALPAEPIDGYLDGFRERFDLLHPVTPFYQVADLRTARDEPVGLERLLGDVPNGLPFLSARLGSGLARITAAEAARWLVHCQAFDPSGIKSGAVGDPRVRGGKGYPIGTGWCGALGGVFLEGPSLRDTLLLNLLPESSPHLRCGPEDAPVWERAPLGAAEEDVRDRGPFGPLGLYTWQSRRIRLVGDERAITGALIANGDRLDPADLHRVEPMTAWRRNQTREKELKRTPVRLPARHDPGRALWRGLEALLPATRRPDATRLGPAVTEWLATLRVSGSIPSDARVTLHAVGAVYGTQLAVIDQIVEDTLTMPVQAFHPEAALRTLIVDSAADAEAAVRHLRTLGANLARAAGAHGDAPTHAAAEAAGAAFALLDRRFRAWLATLRPDTDPVTGRRDWQHTVRDALLTSGSALVAQAGPAAWAGRETGGGRSQYLCSSLADLWFRRGLAKALPLTVTATACQEVPA</sequence>
<dbReference type="EMBL" id="RJKL01000001">
    <property type="protein sequence ID" value="ROP28987.1"/>
    <property type="molecule type" value="Genomic_DNA"/>
</dbReference>
<name>A0A3N1GFD6_9ACTN</name>
<dbReference type="Gene3D" id="1.10.132.100">
    <property type="match status" value="1"/>
</dbReference>
<comment type="caution">
    <text evidence="1">The sequence shown here is derived from an EMBL/GenBank/DDBJ whole genome shotgun (WGS) entry which is preliminary data.</text>
</comment>
<proteinExistence type="predicted"/>
<gene>
    <name evidence="1" type="ORF">EDD30_1768</name>
</gene>
<dbReference type="InterPro" id="IPR013381">
    <property type="entry name" value="CRISPR-assoc_prot_Cse1"/>
</dbReference>
<reference evidence="1 2" key="1">
    <citation type="submission" date="2018-11" db="EMBL/GenBank/DDBJ databases">
        <title>Sequencing the genomes of 1000 actinobacteria strains.</title>
        <authorList>
            <person name="Klenk H.-P."/>
        </authorList>
    </citation>
    <scope>NUCLEOTIDE SEQUENCE [LARGE SCALE GENOMIC DNA]</scope>
    <source>
        <strain evidence="1 2">DSM 43634</strain>
    </source>
</reference>
<dbReference type="Pfam" id="PF09481">
    <property type="entry name" value="CRISPR_Cse1"/>
    <property type="match status" value="1"/>
</dbReference>
<dbReference type="AlphaFoldDB" id="A0A3N1GFD6"/>
<evidence type="ECO:0000313" key="1">
    <source>
        <dbReference type="EMBL" id="ROP28987.1"/>
    </source>
</evidence>
<organism evidence="1 2">
    <name type="scientific">Couchioplanes caeruleus</name>
    <dbReference type="NCBI Taxonomy" id="56438"/>
    <lineage>
        <taxon>Bacteria</taxon>
        <taxon>Bacillati</taxon>
        <taxon>Actinomycetota</taxon>
        <taxon>Actinomycetes</taxon>
        <taxon>Micromonosporales</taxon>
        <taxon>Micromonosporaceae</taxon>
        <taxon>Couchioplanes</taxon>
    </lineage>
</organism>
<accession>A0A3N1GFD6</accession>
<evidence type="ECO:0000313" key="2">
    <source>
        <dbReference type="Proteomes" id="UP000271683"/>
    </source>
</evidence>
<protein>
    <submittedName>
        <fullName evidence="1">CRISPR-associated Cse1 family protein</fullName>
    </submittedName>
</protein>